<keyword evidence="3" id="KW-1185">Reference proteome</keyword>
<reference evidence="3" key="2">
    <citation type="journal article" date="2018" name="Plant J.">
        <title>The Sorghum bicolor reference genome: improved assembly, gene annotations, a transcriptome atlas, and signatures of genome organization.</title>
        <authorList>
            <person name="McCormick R.F."/>
            <person name="Truong S.K."/>
            <person name="Sreedasyam A."/>
            <person name="Jenkins J."/>
            <person name="Shu S."/>
            <person name="Sims D."/>
            <person name="Kennedy M."/>
            <person name="Amirebrahimi M."/>
            <person name="Weers B.D."/>
            <person name="McKinley B."/>
            <person name="Mattison A."/>
            <person name="Morishige D.T."/>
            <person name="Grimwood J."/>
            <person name="Schmutz J."/>
            <person name="Mullet J.E."/>
        </authorList>
    </citation>
    <scope>NUCLEOTIDE SEQUENCE [LARGE SCALE GENOMIC DNA]</scope>
    <source>
        <strain evidence="3">cv. BTx623</strain>
    </source>
</reference>
<proteinExistence type="predicted"/>
<name>A0A1Z5R3M1_SORBI</name>
<feature type="region of interest" description="Disordered" evidence="1">
    <location>
        <begin position="64"/>
        <end position="93"/>
    </location>
</feature>
<dbReference type="Proteomes" id="UP000000768">
    <property type="component" value="Chromosome 9"/>
</dbReference>
<evidence type="ECO:0000256" key="1">
    <source>
        <dbReference type="SAM" id="MobiDB-lite"/>
    </source>
</evidence>
<dbReference type="AlphaFoldDB" id="A0A1Z5R3M1"/>
<evidence type="ECO:0000313" key="2">
    <source>
        <dbReference type="EMBL" id="OQU78119.1"/>
    </source>
</evidence>
<dbReference type="InParanoid" id="A0A1Z5R3M1"/>
<sequence length="93" mass="9452">MAEGNRRSFSPLCSSAWRDVCPDVVDLYATAAAAEGNGPVMGAGMSLPVLCEAQNKAGNRRMLTSTIPPVGAPEADAIPPVDALEADAPAPAT</sequence>
<dbReference type="Gramene" id="OQU78119">
    <property type="protein sequence ID" value="OQU78119"/>
    <property type="gene ID" value="SORBI_3009G158400"/>
</dbReference>
<accession>A0A1Z5R3M1</accession>
<gene>
    <name evidence="2" type="ORF">SORBI_3009G158400</name>
</gene>
<dbReference type="Pfam" id="PF06521">
    <property type="entry name" value="PAR1"/>
    <property type="match status" value="1"/>
</dbReference>
<protein>
    <submittedName>
        <fullName evidence="2">Uncharacterized protein</fullName>
    </submittedName>
</protein>
<organism evidence="2 3">
    <name type="scientific">Sorghum bicolor</name>
    <name type="common">Sorghum</name>
    <name type="synonym">Sorghum vulgare</name>
    <dbReference type="NCBI Taxonomy" id="4558"/>
    <lineage>
        <taxon>Eukaryota</taxon>
        <taxon>Viridiplantae</taxon>
        <taxon>Streptophyta</taxon>
        <taxon>Embryophyta</taxon>
        <taxon>Tracheophyta</taxon>
        <taxon>Spermatophyta</taxon>
        <taxon>Magnoliopsida</taxon>
        <taxon>Liliopsida</taxon>
        <taxon>Poales</taxon>
        <taxon>Poaceae</taxon>
        <taxon>PACMAD clade</taxon>
        <taxon>Panicoideae</taxon>
        <taxon>Andropogonodae</taxon>
        <taxon>Andropogoneae</taxon>
        <taxon>Sorghinae</taxon>
        <taxon>Sorghum</taxon>
    </lineage>
</organism>
<dbReference type="InterPro" id="IPR009489">
    <property type="entry name" value="PAR1"/>
</dbReference>
<reference evidence="2 3" key="1">
    <citation type="journal article" date="2009" name="Nature">
        <title>The Sorghum bicolor genome and the diversification of grasses.</title>
        <authorList>
            <person name="Paterson A.H."/>
            <person name="Bowers J.E."/>
            <person name="Bruggmann R."/>
            <person name="Dubchak I."/>
            <person name="Grimwood J."/>
            <person name="Gundlach H."/>
            <person name="Haberer G."/>
            <person name="Hellsten U."/>
            <person name="Mitros T."/>
            <person name="Poliakov A."/>
            <person name="Schmutz J."/>
            <person name="Spannagl M."/>
            <person name="Tang H."/>
            <person name="Wang X."/>
            <person name="Wicker T."/>
            <person name="Bharti A.K."/>
            <person name="Chapman J."/>
            <person name="Feltus F.A."/>
            <person name="Gowik U."/>
            <person name="Grigoriev I.V."/>
            <person name="Lyons E."/>
            <person name="Maher C.A."/>
            <person name="Martis M."/>
            <person name="Narechania A."/>
            <person name="Otillar R.P."/>
            <person name="Penning B.W."/>
            <person name="Salamov A.A."/>
            <person name="Wang Y."/>
            <person name="Zhang L."/>
            <person name="Carpita N.C."/>
            <person name="Freeling M."/>
            <person name="Gingle A.R."/>
            <person name="Hash C.T."/>
            <person name="Keller B."/>
            <person name="Klein P."/>
            <person name="Kresovich S."/>
            <person name="McCann M.C."/>
            <person name="Ming R."/>
            <person name="Peterson D.G."/>
            <person name="Mehboob-ur-Rahman"/>
            <person name="Ware D."/>
            <person name="Westhoff P."/>
            <person name="Mayer K.F."/>
            <person name="Messing J."/>
            <person name="Rokhsar D.S."/>
        </authorList>
    </citation>
    <scope>NUCLEOTIDE SEQUENCE [LARGE SCALE GENOMIC DNA]</scope>
    <source>
        <strain evidence="3">cv. BTx623</strain>
    </source>
</reference>
<evidence type="ECO:0000313" key="3">
    <source>
        <dbReference type="Proteomes" id="UP000000768"/>
    </source>
</evidence>
<dbReference type="EMBL" id="CM000768">
    <property type="protein sequence ID" value="OQU78119.1"/>
    <property type="molecule type" value="Genomic_DNA"/>
</dbReference>